<evidence type="ECO:0000313" key="2">
    <source>
        <dbReference type="EMBL" id="MBL0426903.1"/>
    </source>
</evidence>
<reference evidence="2 3" key="1">
    <citation type="journal article" date="2017" name="Int. J. Syst. Evol. Microbiol.">
        <title>Ramlibacter alkalitolerans sp. nov., alkali-tolerant bacterium isolated from soil of ginseng.</title>
        <authorList>
            <person name="Lee D.H."/>
            <person name="Cha C.J."/>
        </authorList>
    </citation>
    <scope>NUCLEOTIDE SEQUENCE [LARGE SCALE GENOMIC DNA]</scope>
    <source>
        <strain evidence="2 3">KACC 19305</strain>
    </source>
</reference>
<feature type="transmembrane region" description="Helical" evidence="1">
    <location>
        <begin position="75"/>
        <end position="94"/>
    </location>
</feature>
<organism evidence="2 3">
    <name type="scientific">Ramlibacter alkalitolerans</name>
    <dbReference type="NCBI Taxonomy" id="2039631"/>
    <lineage>
        <taxon>Bacteria</taxon>
        <taxon>Pseudomonadati</taxon>
        <taxon>Pseudomonadota</taxon>
        <taxon>Betaproteobacteria</taxon>
        <taxon>Burkholderiales</taxon>
        <taxon>Comamonadaceae</taxon>
        <taxon>Ramlibacter</taxon>
    </lineage>
</organism>
<keyword evidence="1" id="KW-1133">Transmembrane helix</keyword>
<comment type="caution">
    <text evidence="2">The sequence shown here is derived from an EMBL/GenBank/DDBJ whole genome shotgun (WGS) entry which is preliminary data.</text>
</comment>
<keyword evidence="1" id="KW-0472">Membrane</keyword>
<protein>
    <submittedName>
        <fullName evidence="2">Uncharacterized protein</fullName>
    </submittedName>
</protein>
<evidence type="ECO:0000256" key="1">
    <source>
        <dbReference type="SAM" id="Phobius"/>
    </source>
</evidence>
<keyword evidence="3" id="KW-1185">Reference proteome</keyword>
<keyword evidence="1" id="KW-0812">Transmembrane</keyword>
<accession>A0ABS1JRR2</accession>
<feature type="transmembrane region" description="Helical" evidence="1">
    <location>
        <begin position="21"/>
        <end position="43"/>
    </location>
</feature>
<dbReference type="RefSeq" id="WP_201691299.1">
    <property type="nucleotide sequence ID" value="NZ_JAEQND010000009.1"/>
</dbReference>
<dbReference type="EMBL" id="JAEQND010000009">
    <property type="protein sequence ID" value="MBL0426903.1"/>
    <property type="molecule type" value="Genomic_DNA"/>
</dbReference>
<sequence>MQWFRSRIARHPRHALILGKLLLVAGGVLVLGAVFARAGLLSINADRAAAKLPLLHTLAQAYPQYPTWIVPEGPVGYTIAAVLVLLGTALTALAEKAKKR</sequence>
<name>A0ABS1JRR2_9BURK</name>
<proteinExistence type="predicted"/>
<gene>
    <name evidence="2" type="ORF">JI746_17450</name>
</gene>
<dbReference type="Proteomes" id="UP000622707">
    <property type="component" value="Unassembled WGS sequence"/>
</dbReference>
<evidence type="ECO:0000313" key="3">
    <source>
        <dbReference type="Proteomes" id="UP000622707"/>
    </source>
</evidence>